<evidence type="ECO:0000313" key="2">
    <source>
        <dbReference type="EMBL" id="PIU03827.1"/>
    </source>
</evidence>
<keyword evidence="1" id="KW-0472">Membrane</keyword>
<feature type="transmembrane region" description="Helical" evidence="1">
    <location>
        <begin position="163"/>
        <end position="196"/>
    </location>
</feature>
<accession>A0A2M6XDX6</accession>
<feature type="transmembrane region" description="Helical" evidence="1">
    <location>
        <begin position="7"/>
        <end position="28"/>
    </location>
</feature>
<feature type="transmembrane region" description="Helical" evidence="1">
    <location>
        <begin position="140"/>
        <end position="156"/>
    </location>
</feature>
<feature type="transmembrane region" description="Helical" evidence="1">
    <location>
        <begin position="116"/>
        <end position="134"/>
    </location>
</feature>
<evidence type="ECO:0008006" key="4">
    <source>
        <dbReference type="Google" id="ProtNLM"/>
    </source>
</evidence>
<evidence type="ECO:0000313" key="3">
    <source>
        <dbReference type="Proteomes" id="UP000228996"/>
    </source>
</evidence>
<feature type="transmembrane region" description="Helical" evidence="1">
    <location>
        <begin position="261"/>
        <end position="286"/>
    </location>
</feature>
<proteinExistence type="predicted"/>
<name>A0A2M6XDX6_9BACT</name>
<feature type="transmembrane region" description="Helical" evidence="1">
    <location>
        <begin position="298"/>
        <end position="319"/>
    </location>
</feature>
<protein>
    <recommendedName>
        <fullName evidence="4">Glycosyltransferase RgtA/B/C/D-like domain-containing protein</fullName>
    </recommendedName>
</protein>
<organism evidence="2 3">
    <name type="scientific">Candidatus Shapirobacteria bacterium CG08_land_8_20_14_0_20_39_18</name>
    <dbReference type="NCBI Taxonomy" id="1974883"/>
    <lineage>
        <taxon>Bacteria</taxon>
        <taxon>Candidatus Shapironibacteriota</taxon>
    </lineage>
</organism>
<feature type="transmembrane region" description="Helical" evidence="1">
    <location>
        <begin position="350"/>
        <end position="368"/>
    </location>
</feature>
<feature type="transmembrane region" description="Helical" evidence="1">
    <location>
        <begin position="88"/>
        <end position="109"/>
    </location>
</feature>
<dbReference type="AlphaFoldDB" id="A0A2M6XDX6"/>
<keyword evidence="1" id="KW-0812">Transmembrane</keyword>
<gene>
    <name evidence="2" type="ORF">COT44_00920</name>
</gene>
<feature type="transmembrane region" description="Helical" evidence="1">
    <location>
        <begin position="325"/>
        <end position="343"/>
    </location>
</feature>
<sequence length="484" mass="55928">MKNKTKQLLLLVISLSLIGLVLHFLWLWKHSTAFTYDQGRDLLDLREMYLLGKLRLIGAETSLHGVFYGPFWYWLSFPFYLLTGGNPLSTIFVLLGMSFVTPVITFWLIDERKLGLILAIIYIFSYSFFNSSTVALNTNPVIFIVTILVILLSKFIDTNNKKFLYLTMFLSGSLFHFEPLIGLLWIPVFVISIFGFKKVREFLKVKESVLFYGMTFLPQLIFEFKHSFLQTKALFSLLLGHGDSLTKIYDPISRLKDLQNIIGGIFVNQADGNIFLSIVLVLLFLFGIKKNGNKAMGIIFLITLIVFLFGFAIYPYALWSWYTSSLDTLILSLVGLGFYYLFIGSKKMKLISVCIFSIFILANMQRYLPWPLEQGFSSDAANLRTRLRVIDLIYNDSNGKGMKIFTFAPYVEEYAYLTNQTPYAAAKEEADRSIPAKKAECTYLIMEPFESQEKWFWDWRYRFPEAEKTWTVGRTTIDKLCEKS</sequence>
<keyword evidence="1" id="KW-1133">Transmembrane helix</keyword>
<dbReference type="Proteomes" id="UP000228996">
    <property type="component" value="Unassembled WGS sequence"/>
</dbReference>
<evidence type="ECO:0000256" key="1">
    <source>
        <dbReference type="SAM" id="Phobius"/>
    </source>
</evidence>
<reference evidence="3" key="1">
    <citation type="submission" date="2017-09" db="EMBL/GenBank/DDBJ databases">
        <title>Depth-based differentiation of microbial function through sediment-hosted aquifers and enrichment of novel symbionts in the deep terrestrial subsurface.</title>
        <authorList>
            <person name="Probst A.J."/>
            <person name="Ladd B."/>
            <person name="Jarett J.K."/>
            <person name="Geller-Mcgrath D.E."/>
            <person name="Sieber C.M.K."/>
            <person name="Emerson J.B."/>
            <person name="Anantharaman K."/>
            <person name="Thomas B.C."/>
            <person name="Malmstrom R."/>
            <person name="Stieglmeier M."/>
            <person name="Klingl A."/>
            <person name="Woyke T."/>
            <person name="Ryan C.M."/>
            <person name="Banfield J.F."/>
        </authorList>
    </citation>
    <scope>NUCLEOTIDE SEQUENCE [LARGE SCALE GENOMIC DNA]</scope>
</reference>
<comment type="caution">
    <text evidence="2">The sequence shown here is derived from an EMBL/GenBank/DDBJ whole genome shotgun (WGS) entry which is preliminary data.</text>
</comment>
<dbReference type="EMBL" id="PEYO01000005">
    <property type="protein sequence ID" value="PIU03827.1"/>
    <property type="molecule type" value="Genomic_DNA"/>
</dbReference>